<dbReference type="FunFam" id="3.30.390.10:FF:000009">
    <property type="entry name" value="Hydrophobic dipeptide epimerase"/>
    <property type="match status" value="1"/>
</dbReference>
<sequence>MFDLTIAKIDVFSVMLPYSGGVYRLSGGREYRSFDATFVRITTNTGLEGWGESTPFGSTYIAAHALGVRAGIAEIAPFLIGLDPRRVDRVNEAMDAALIGHEHAKTPIDIACWDIFGKSVGMPVCELLGGRTSIGLPIISSIYMAEPDDMRMRVAEHRARGYVGHSVKIGGDPGEDAKRIAASLADKQPGEFFLVDANGGMTVENALRMLRLLPDGLDFVLEAPCATWREIASLRRRSNVPIHFDELATSDASIVQMIADDAAEGFGIKISKNGGLTKSRRHRDIALAAGYTMSCQETTGSDIAFAAIVHLGQTIPESHLRCILECRDMVTVKTADGNFEVKNGRVQAPKEPGLGITPRLDVLGKPIASYC</sequence>
<dbReference type="GeneID" id="37255879"/>
<keyword evidence="4" id="KW-0460">Magnesium</keyword>
<protein>
    <recommendedName>
        <fullName evidence="5">Mandelate racemase/muconate lactonizing enzyme C-terminal domain-containing protein</fullName>
    </recommendedName>
</protein>
<dbReference type="SFLD" id="SFLDG00180">
    <property type="entry name" value="muconate_cycloisomerase"/>
    <property type="match status" value="1"/>
</dbReference>
<dbReference type="Gene3D" id="3.30.390.10">
    <property type="entry name" value="Enolase-like, N-terminal domain"/>
    <property type="match status" value="1"/>
</dbReference>
<keyword evidence="7" id="KW-1185">Reference proteome</keyword>
<dbReference type="InterPro" id="IPR013342">
    <property type="entry name" value="Mandelate_racemase_C"/>
</dbReference>
<dbReference type="Pfam" id="PF02746">
    <property type="entry name" value="MR_MLE_N"/>
    <property type="match status" value="1"/>
</dbReference>
<name>A0A2L2TCC2_9HYPO</name>
<dbReference type="STRING" id="56646.A0A2L2TCC2"/>
<dbReference type="Pfam" id="PF13378">
    <property type="entry name" value="MR_MLE_C"/>
    <property type="match status" value="1"/>
</dbReference>
<dbReference type="SUPFAM" id="SSF54826">
    <property type="entry name" value="Enolase N-terminal domain-like"/>
    <property type="match status" value="1"/>
</dbReference>
<dbReference type="GO" id="GO:0046872">
    <property type="term" value="F:metal ion binding"/>
    <property type="evidence" value="ECO:0007669"/>
    <property type="project" value="UniProtKB-KW"/>
</dbReference>
<dbReference type="AlphaFoldDB" id="A0A2L2TCC2"/>
<dbReference type="SUPFAM" id="SSF51604">
    <property type="entry name" value="Enolase C-terminal domain-like"/>
    <property type="match status" value="1"/>
</dbReference>
<dbReference type="OrthoDB" id="2943660at2759"/>
<evidence type="ECO:0000313" key="6">
    <source>
        <dbReference type="EMBL" id="CEI67728.1"/>
    </source>
</evidence>
<accession>A0A2L2TCC2</accession>
<organism evidence="6 7">
    <name type="scientific">Fusarium venenatum</name>
    <dbReference type="NCBI Taxonomy" id="56646"/>
    <lineage>
        <taxon>Eukaryota</taxon>
        <taxon>Fungi</taxon>
        <taxon>Dikarya</taxon>
        <taxon>Ascomycota</taxon>
        <taxon>Pezizomycotina</taxon>
        <taxon>Sordariomycetes</taxon>
        <taxon>Hypocreomycetidae</taxon>
        <taxon>Hypocreales</taxon>
        <taxon>Nectriaceae</taxon>
        <taxon>Fusarium</taxon>
    </lineage>
</organism>
<dbReference type="InterPro" id="IPR036849">
    <property type="entry name" value="Enolase-like_C_sf"/>
</dbReference>
<dbReference type="RefSeq" id="XP_025591443.1">
    <property type="nucleotide sequence ID" value="XM_025732527.2"/>
</dbReference>
<dbReference type="KEGG" id="fvn:FVRRES_04240"/>
<evidence type="ECO:0000256" key="4">
    <source>
        <dbReference type="ARBA" id="ARBA00022842"/>
    </source>
</evidence>
<comment type="cofactor">
    <cofactor evidence="1">
        <name>Mg(2+)</name>
        <dbReference type="ChEBI" id="CHEBI:18420"/>
    </cofactor>
</comment>
<evidence type="ECO:0000256" key="3">
    <source>
        <dbReference type="ARBA" id="ARBA00022723"/>
    </source>
</evidence>
<reference evidence="7" key="1">
    <citation type="submission" date="2014-10" db="EMBL/GenBank/DDBJ databases">
        <authorList>
            <person name="King R."/>
        </authorList>
    </citation>
    <scope>NUCLEOTIDE SEQUENCE [LARGE SCALE GENOMIC DNA]</scope>
    <source>
        <strain evidence="7">A3/5</strain>
    </source>
</reference>
<comment type="similarity">
    <text evidence="2">Belongs to the mandelate racemase/muconate lactonizing enzyme family.</text>
</comment>
<dbReference type="InterPro" id="IPR013341">
    <property type="entry name" value="Mandelate_racemase_N_dom"/>
</dbReference>
<proteinExistence type="inferred from homology"/>
<feature type="domain" description="Mandelate racemase/muconate lactonizing enzyme C-terminal" evidence="5">
    <location>
        <begin position="147"/>
        <end position="241"/>
    </location>
</feature>
<dbReference type="EMBL" id="LN649229">
    <property type="protein sequence ID" value="CEI67728.1"/>
    <property type="molecule type" value="Genomic_DNA"/>
</dbReference>
<keyword evidence="3" id="KW-0479">Metal-binding</keyword>
<dbReference type="SMART" id="SM00922">
    <property type="entry name" value="MR_MLE"/>
    <property type="match status" value="1"/>
</dbReference>
<dbReference type="InterPro" id="IPR029017">
    <property type="entry name" value="Enolase-like_N"/>
</dbReference>
<dbReference type="Gene3D" id="3.20.20.120">
    <property type="entry name" value="Enolase-like C-terminal domain"/>
    <property type="match status" value="1"/>
</dbReference>
<evidence type="ECO:0000259" key="5">
    <source>
        <dbReference type="SMART" id="SM00922"/>
    </source>
</evidence>
<dbReference type="InterPro" id="IPR029065">
    <property type="entry name" value="Enolase_C-like"/>
</dbReference>
<evidence type="ECO:0000313" key="7">
    <source>
        <dbReference type="Proteomes" id="UP000245910"/>
    </source>
</evidence>
<dbReference type="PANTHER" id="PTHR48080">
    <property type="entry name" value="D-GALACTONATE DEHYDRATASE-RELATED"/>
    <property type="match status" value="1"/>
</dbReference>
<dbReference type="SFLD" id="SFLDS00001">
    <property type="entry name" value="Enolase"/>
    <property type="match status" value="1"/>
</dbReference>
<dbReference type="InterPro" id="IPR034593">
    <property type="entry name" value="DgoD-like"/>
</dbReference>
<dbReference type="GO" id="GO:0003824">
    <property type="term" value="F:catalytic activity"/>
    <property type="evidence" value="ECO:0007669"/>
    <property type="project" value="UniProtKB-ARBA"/>
</dbReference>
<evidence type="ECO:0000256" key="2">
    <source>
        <dbReference type="ARBA" id="ARBA00008031"/>
    </source>
</evidence>
<dbReference type="Proteomes" id="UP000245910">
    <property type="component" value="Chromosome I"/>
</dbReference>
<evidence type="ECO:0000256" key="1">
    <source>
        <dbReference type="ARBA" id="ARBA00001946"/>
    </source>
</evidence>